<dbReference type="GO" id="GO:0006310">
    <property type="term" value="P:DNA recombination"/>
    <property type="evidence" value="ECO:0007669"/>
    <property type="project" value="InterPro"/>
</dbReference>
<dbReference type="GO" id="GO:0016787">
    <property type="term" value="F:hydrolase activity"/>
    <property type="evidence" value="ECO:0007669"/>
    <property type="project" value="UniProtKB-KW"/>
</dbReference>
<dbReference type="GO" id="GO:1990077">
    <property type="term" value="C:primosome complex"/>
    <property type="evidence" value="ECO:0007669"/>
    <property type="project" value="UniProtKB-UniRule"/>
</dbReference>
<evidence type="ECO:0000256" key="13">
    <source>
        <dbReference type="SAM" id="MobiDB-lite"/>
    </source>
</evidence>
<evidence type="ECO:0000256" key="11">
    <source>
        <dbReference type="ARBA" id="ARBA00048988"/>
    </source>
</evidence>
<dbReference type="InterPro" id="IPR041222">
    <property type="entry name" value="PriA_3primeBD"/>
</dbReference>
<evidence type="ECO:0000256" key="3">
    <source>
        <dbReference type="ARBA" id="ARBA00022723"/>
    </source>
</evidence>
<keyword evidence="2 12" id="KW-0235">DNA replication</keyword>
<evidence type="ECO:0000259" key="14">
    <source>
        <dbReference type="PROSITE" id="PS51192"/>
    </source>
</evidence>
<dbReference type="NCBIfam" id="TIGR00595">
    <property type="entry name" value="priA"/>
    <property type="match status" value="1"/>
</dbReference>
<name>A0A7M2YVS7_9ACTN</name>
<dbReference type="GO" id="GO:0043138">
    <property type="term" value="F:3'-5' DNA helicase activity"/>
    <property type="evidence" value="ECO:0007669"/>
    <property type="project" value="UniProtKB-EC"/>
</dbReference>
<dbReference type="Proteomes" id="UP000254134">
    <property type="component" value="Unassembled WGS sequence"/>
</dbReference>
<comment type="caution">
    <text evidence="15">The sequence shown here is derived from an EMBL/GenBank/DDBJ whole genome shotgun (WGS) entry which is preliminary data.</text>
</comment>
<accession>A0A7M2YVS7</accession>
<dbReference type="Pfam" id="PF17764">
    <property type="entry name" value="PriA_3primeBD"/>
    <property type="match status" value="1"/>
</dbReference>
<keyword evidence="10 12" id="KW-0413">Isomerase</keyword>
<evidence type="ECO:0000256" key="7">
    <source>
        <dbReference type="ARBA" id="ARBA00022833"/>
    </source>
</evidence>
<comment type="similarity">
    <text evidence="12">Belongs to the helicase family. PriA subfamily.</text>
</comment>
<organism evidence="15 16">
    <name type="scientific">Gaiella occulta</name>
    <dbReference type="NCBI Taxonomy" id="1002870"/>
    <lineage>
        <taxon>Bacteria</taxon>
        <taxon>Bacillati</taxon>
        <taxon>Actinomycetota</taxon>
        <taxon>Thermoleophilia</taxon>
        <taxon>Gaiellales</taxon>
        <taxon>Gaiellaceae</taxon>
        <taxon>Gaiella</taxon>
    </lineage>
</organism>
<dbReference type="GO" id="GO:0006269">
    <property type="term" value="P:DNA replication, synthesis of primer"/>
    <property type="evidence" value="ECO:0007669"/>
    <property type="project" value="UniProtKB-KW"/>
</dbReference>
<keyword evidence="3 12" id="KW-0479">Metal-binding</keyword>
<dbReference type="InterPro" id="IPR041236">
    <property type="entry name" value="PriA_C"/>
</dbReference>
<dbReference type="EMBL" id="QQZY01000006">
    <property type="protein sequence ID" value="RDI73830.1"/>
    <property type="molecule type" value="Genomic_DNA"/>
</dbReference>
<reference evidence="15 16" key="1">
    <citation type="submission" date="2018-07" db="EMBL/GenBank/DDBJ databases">
        <title>High-quality-draft genome sequence of Gaiella occulta.</title>
        <authorList>
            <person name="Severino R."/>
            <person name="Froufe H.J.C."/>
            <person name="Rainey F.A."/>
            <person name="Barroso C."/>
            <person name="Albuquerque L."/>
            <person name="Lobo-Da-Cunha A."/>
            <person name="Da Costa M.S."/>
            <person name="Egas C."/>
        </authorList>
    </citation>
    <scope>NUCLEOTIDE SEQUENCE [LARGE SCALE GENOMIC DNA]</scope>
    <source>
        <strain evidence="15 16">F2-233</strain>
    </source>
</reference>
<comment type="function">
    <text evidence="12">Initiates the restart of stalled replication forks, which reloads the replicative helicase on sites other than the origin of replication. Recognizes and binds to abandoned replication forks and remodels them to uncover a helicase loading site. Promotes assembly of the primosome at these replication forks.</text>
</comment>
<dbReference type="GO" id="GO:0006270">
    <property type="term" value="P:DNA replication initiation"/>
    <property type="evidence" value="ECO:0007669"/>
    <property type="project" value="TreeGrafter"/>
</dbReference>
<protein>
    <recommendedName>
        <fullName evidence="12">Replication restart protein PriA</fullName>
    </recommendedName>
    <alternativeName>
        <fullName evidence="12">ATP-dependent DNA helicase PriA</fullName>
        <ecNumber evidence="12">5.6.2.4</ecNumber>
    </alternativeName>
    <alternativeName>
        <fullName evidence="12">DNA 3'-5' helicase PriA</fullName>
    </alternativeName>
</protein>
<dbReference type="GO" id="GO:0003677">
    <property type="term" value="F:DNA binding"/>
    <property type="evidence" value="ECO:0007669"/>
    <property type="project" value="UniProtKB-UniRule"/>
</dbReference>
<dbReference type="SMART" id="SM00490">
    <property type="entry name" value="HELICc"/>
    <property type="match status" value="1"/>
</dbReference>
<evidence type="ECO:0000256" key="2">
    <source>
        <dbReference type="ARBA" id="ARBA00022705"/>
    </source>
</evidence>
<dbReference type="InterPro" id="IPR040498">
    <property type="entry name" value="PriA_CRR"/>
</dbReference>
<dbReference type="GO" id="GO:0006302">
    <property type="term" value="P:double-strand break repair"/>
    <property type="evidence" value="ECO:0007669"/>
    <property type="project" value="InterPro"/>
</dbReference>
<keyword evidence="16" id="KW-1185">Reference proteome</keyword>
<evidence type="ECO:0000256" key="5">
    <source>
        <dbReference type="ARBA" id="ARBA00022801"/>
    </source>
</evidence>
<keyword evidence="9 12" id="KW-0238">DNA-binding</keyword>
<dbReference type="Pfam" id="PF00270">
    <property type="entry name" value="DEAD"/>
    <property type="match status" value="1"/>
</dbReference>
<dbReference type="RefSeq" id="WP_114796808.1">
    <property type="nucleotide sequence ID" value="NZ_QQZY01000006.1"/>
</dbReference>
<keyword evidence="5 12" id="KW-0378">Hydrolase</keyword>
<dbReference type="InterPro" id="IPR011545">
    <property type="entry name" value="DEAD/DEAH_box_helicase_dom"/>
</dbReference>
<keyword evidence="1 12" id="KW-0639">Primosome</keyword>
<comment type="catalytic activity">
    <reaction evidence="12">
        <text>Couples ATP hydrolysis with the unwinding of duplex DNA by translocating in the 3'-5' direction.</text>
        <dbReference type="EC" id="5.6.2.4"/>
    </reaction>
</comment>
<evidence type="ECO:0000256" key="1">
    <source>
        <dbReference type="ARBA" id="ARBA00022515"/>
    </source>
</evidence>
<keyword evidence="7 12" id="KW-0862">Zinc</keyword>
<dbReference type="SUPFAM" id="SSF52540">
    <property type="entry name" value="P-loop containing nucleoside triphosphate hydrolases"/>
    <property type="match status" value="2"/>
</dbReference>
<evidence type="ECO:0000256" key="10">
    <source>
        <dbReference type="ARBA" id="ARBA00023235"/>
    </source>
</evidence>
<dbReference type="EC" id="5.6.2.4" evidence="12"/>
<dbReference type="PANTHER" id="PTHR30580:SF0">
    <property type="entry name" value="PRIMOSOMAL PROTEIN N"/>
    <property type="match status" value="1"/>
</dbReference>
<evidence type="ECO:0000313" key="15">
    <source>
        <dbReference type="EMBL" id="RDI73830.1"/>
    </source>
</evidence>
<sequence>MPLASVYPLVSTRALARPFTYEVPDGVGKGAVVAVRLGRSSTRGVVAEVGVEAPSGISPAAVGKVLDRIPPPLVDLALWIADYYGSTPARALELVAPLRRAPRGTRPSPAERESLAGEPEPGSLTGEQRTAVARITTAFDEGCGAHLLLVGPTGSGKTEVYLQACAAALERGLGTIVLVPEIALAPQTVGRFRERFGDTVAIMHSALGEAERRDERDRIASGEARIVVGARSAVFAPMRGVGLIVVDEEHDAAFKQESDPRYDARTVAAKRAALEGAVAVYGSATPRPESWARLERIELSVRIGAPMPRVRLVDLRREAGYPLSAPLLAELGRLADRGGKAILLLNRRGVAPALHCRACGVSRRCGSCDVALTLHRDGRLHCHHCGFSEPVPEACPACGSSQLAQIGAGTQRLETELERHVPELERIRLDADTAAEPGALRATIERFRAADRAVLIGTQMVAKGHHFAGVELAAVVDADTGLALPDFRAEERTFQLVTQLAGRSGRDAPGLVLVQTFQPEATPLRFAQRHDVAGFLAEEIERRAALAYPPLRHLVTVVASGPDASGPARLLREVREGLASVDAQVLGPAPLLRLRGRHRAQLVAKTSEPRRLARQAAALLAAAGPALRKSGLTAVVDVDPQSL</sequence>
<evidence type="ECO:0000256" key="9">
    <source>
        <dbReference type="ARBA" id="ARBA00023125"/>
    </source>
</evidence>
<dbReference type="SMART" id="SM00487">
    <property type="entry name" value="DEXDc"/>
    <property type="match status" value="1"/>
</dbReference>
<evidence type="ECO:0000256" key="4">
    <source>
        <dbReference type="ARBA" id="ARBA00022741"/>
    </source>
</evidence>
<dbReference type="GO" id="GO:0008270">
    <property type="term" value="F:zinc ion binding"/>
    <property type="evidence" value="ECO:0007669"/>
    <property type="project" value="UniProtKB-UniRule"/>
</dbReference>
<dbReference type="InterPro" id="IPR014001">
    <property type="entry name" value="Helicase_ATP-bd"/>
</dbReference>
<comment type="subunit">
    <text evidence="12">Component of the replication restart primosome.</text>
</comment>
<comment type="cofactor">
    <cofactor evidence="12">
        <name>Zn(2+)</name>
        <dbReference type="ChEBI" id="CHEBI:29105"/>
    </cofactor>
    <text evidence="12">Binds 2 zinc ions per subunit.</text>
</comment>
<feature type="binding site" evidence="12">
    <location>
        <position position="382"/>
    </location>
    <ligand>
        <name>Zn(2+)</name>
        <dbReference type="ChEBI" id="CHEBI:29105"/>
        <label>2</label>
    </ligand>
</feature>
<dbReference type="FunFam" id="3.40.50.300:FF:000489">
    <property type="entry name" value="Primosome assembly protein PriA"/>
    <property type="match status" value="1"/>
</dbReference>
<dbReference type="InterPro" id="IPR001650">
    <property type="entry name" value="Helicase_C-like"/>
</dbReference>
<dbReference type="Pfam" id="PF18319">
    <property type="entry name" value="Zn_ribbon_PriA"/>
    <property type="match status" value="1"/>
</dbReference>
<dbReference type="Gene3D" id="3.40.50.300">
    <property type="entry name" value="P-loop containing nucleotide triphosphate hydrolases"/>
    <property type="match status" value="2"/>
</dbReference>
<keyword evidence="8 12" id="KW-0067">ATP-binding</keyword>
<feature type="binding site" evidence="12">
    <location>
        <position position="365"/>
    </location>
    <ligand>
        <name>Zn(2+)</name>
        <dbReference type="ChEBI" id="CHEBI:29105"/>
        <label>2</label>
    </ligand>
</feature>
<dbReference type="AlphaFoldDB" id="A0A7M2YVS7"/>
<dbReference type="PANTHER" id="PTHR30580">
    <property type="entry name" value="PRIMOSOMAL PROTEIN N"/>
    <property type="match status" value="1"/>
</dbReference>
<feature type="domain" description="Helicase ATP-binding" evidence="14">
    <location>
        <begin position="138"/>
        <end position="304"/>
    </location>
</feature>
<evidence type="ECO:0000256" key="6">
    <source>
        <dbReference type="ARBA" id="ARBA00022806"/>
    </source>
</evidence>
<feature type="binding site" evidence="12">
    <location>
        <position position="398"/>
    </location>
    <ligand>
        <name>Zn(2+)</name>
        <dbReference type="ChEBI" id="CHEBI:29105"/>
        <label>1</label>
    </ligand>
</feature>
<proteinExistence type="inferred from homology"/>
<dbReference type="GO" id="GO:0005524">
    <property type="term" value="F:ATP binding"/>
    <property type="evidence" value="ECO:0007669"/>
    <property type="project" value="UniProtKB-UniRule"/>
</dbReference>
<feature type="binding site" evidence="12">
    <location>
        <position position="385"/>
    </location>
    <ligand>
        <name>Zn(2+)</name>
        <dbReference type="ChEBI" id="CHEBI:29105"/>
        <label>2</label>
    </ligand>
</feature>
<evidence type="ECO:0000256" key="12">
    <source>
        <dbReference type="HAMAP-Rule" id="MF_00983"/>
    </source>
</evidence>
<evidence type="ECO:0000313" key="16">
    <source>
        <dbReference type="Proteomes" id="UP000254134"/>
    </source>
</evidence>
<feature type="binding site" evidence="12">
    <location>
        <position position="395"/>
    </location>
    <ligand>
        <name>Zn(2+)</name>
        <dbReference type="ChEBI" id="CHEBI:29105"/>
        <label>1</label>
    </ligand>
</feature>
<dbReference type="OrthoDB" id="3177118at2"/>
<keyword evidence="4 12" id="KW-0547">Nucleotide-binding</keyword>
<dbReference type="InterPro" id="IPR005259">
    <property type="entry name" value="PriA"/>
</dbReference>
<reference evidence="16" key="2">
    <citation type="journal article" date="2019" name="MicrobiologyOpen">
        <title>High-quality draft genome sequence of Gaiella occulta isolated from a 150 meter deep mineral water borehole and comparison with the genome sequences of other deep-branching lineages of the phylum Actinobacteria.</title>
        <authorList>
            <person name="Severino R."/>
            <person name="Froufe H.J.C."/>
            <person name="Barroso C."/>
            <person name="Albuquerque L."/>
            <person name="Lobo-da-Cunha A."/>
            <person name="da Costa M.S."/>
            <person name="Egas C."/>
        </authorList>
    </citation>
    <scope>NUCLEOTIDE SEQUENCE [LARGE SCALE GENOMIC DNA]</scope>
    <source>
        <strain evidence="16">F2-233</strain>
    </source>
</reference>
<evidence type="ECO:0000256" key="8">
    <source>
        <dbReference type="ARBA" id="ARBA00022840"/>
    </source>
</evidence>
<keyword evidence="6 12" id="KW-0347">Helicase</keyword>
<dbReference type="InterPro" id="IPR042115">
    <property type="entry name" value="PriA_3primeBD_sf"/>
</dbReference>
<dbReference type="HAMAP" id="MF_00983">
    <property type="entry name" value="PriA"/>
    <property type="match status" value="1"/>
</dbReference>
<dbReference type="PROSITE" id="PS51192">
    <property type="entry name" value="HELICASE_ATP_BIND_1"/>
    <property type="match status" value="1"/>
</dbReference>
<dbReference type="Pfam" id="PF18074">
    <property type="entry name" value="PriA_C"/>
    <property type="match status" value="1"/>
</dbReference>
<feature type="binding site" evidence="12">
    <location>
        <position position="356"/>
    </location>
    <ligand>
        <name>Zn(2+)</name>
        <dbReference type="ChEBI" id="CHEBI:29105"/>
        <label>1</label>
    </ligand>
</feature>
<comment type="catalytic activity">
    <reaction evidence="11 12">
        <text>ATP + H2O = ADP + phosphate + H(+)</text>
        <dbReference type="Rhea" id="RHEA:13065"/>
        <dbReference type="ChEBI" id="CHEBI:15377"/>
        <dbReference type="ChEBI" id="CHEBI:15378"/>
        <dbReference type="ChEBI" id="CHEBI:30616"/>
        <dbReference type="ChEBI" id="CHEBI:43474"/>
        <dbReference type="ChEBI" id="CHEBI:456216"/>
        <dbReference type="EC" id="5.6.2.4"/>
    </reaction>
</comment>
<dbReference type="InterPro" id="IPR027417">
    <property type="entry name" value="P-loop_NTPase"/>
</dbReference>
<feature type="region of interest" description="Disordered" evidence="13">
    <location>
        <begin position="101"/>
        <end position="128"/>
    </location>
</feature>
<feature type="binding site" evidence="12">
    <location>
        <position position="368"/>
    </location>
    <ligand>
        <name>Zn(2+)</name>
        <dbReference type="ChEBI" id="CHEBI:29105"/>
        <label>2</label>
    </ligand>
</feature>
<dbReference type="Gene3D" id="3.40.1440.60">
    <property type="entry name" value="PriA, 3(prime) DNA-binding domain"/>
    <property type="match status" value="1"/>
</dbReference>
<gene>
    <name evidence="12" type="primary">priA</name>
    <name evidence="15" type="ORF">Gocc_2394</name>
</gene>
<feature type="binding site" evidence="12">
    <location>
        <position position="359"/>
    </location>
    <ligand>
        <name>Zn(2+)</name>
        <dbReference type="ChEBI" id="CHEBI:29105"/>
        <label>1</label>
    </ligand>
</feature>